<dbReference type="OrthoDB" id="1925699at2759"/>
<dbReference type="Gene3D" id="3.90.1720.10">
    <property type="entry name" value="endopeptidase domain like (from Nostoc punctiforme)"/>
    <property type="match status" value="1"/>
</dbReference>
<keyword evidence="2" id="KW-0547">Nucleotide-binding</keyword>
<evidence type="ECO:0000256" key="2">
    <source>
        <dbReference type="ARBA" id="ARBA00022741"/>
    </source>
</evidence>
<dbReference type="Proteomes" id="UP000663852">
    <property type="component" value="Unassembled WGS sequence"/>
</dbReference>
<proteinExistence type="inferred from homology"/>
<comment type="caution">
    <text evidence="4">The sequence shown here is derived from an EMBL/GenBank/DDBJ whole genome shotgun (WGS) entry which is preliminary data.</text>
</comment>
<dbReference type="EMBL" id="CAJNOR010000726">
    <property type="protein sequence ID" value="CAF0992297.1"/>
    <property type="molecule type" value="Genomic_DNA"/>
</dbReference>
<dbReference type="SMART" id="SM00382">
    <property type="entry name" value="AAA"/>
    <property type="match status" value="1"/>
</dbReference>
<dbReference type="InterPro" id="IPR003593">
    <property type="entry name" value="AAA+_ATPase"/>
</dbReference>
<dbReference type="SUPFAM" id="SSF52540">
    <property type="entry name" value="P-loop containing nucleoside triphosphate hydrolases"/>
    <property type="match status" value="1"/>
</dbReference>
<accession>A0A814GBX2</accession>
<evidence type="ECO:0000256" key="1">
    <source>
        <dbReference type="ARBA" id="ARBA00008535"/>
    </source>
</evidence>
<protein>
    <recommendedName>
        <fullName evidence="3">AAA+ ATPase domain-containing protein</fullName>
    </recommendedName>
</protein>
<name>A0A814GBX2_ADIRI</name>
<dbReference type="InterPro" id="IPR006703">
    <property type="entry name" value="G_AIG1"/>
</dbReference>
<dbReference type="Proteomes" id="UP000663828">
    <property type="component" value="Unassembled WGS sequence"/>
</dbReference>
<keyword evidence="6" id="KW-1185">Reference proteome</keyword>
<feature type="domain" description="AAA+ ATPase" evidence="3">
    <location>
        <begin position="214"/>
        <end position="348"/>
    </location>
</feature>
<dbReference type="GO" id="GO:0005525">
    <property type="term" value="F:GTP binding"/>
    <property type="evidence" value="ECO:0007669"/>
    <property type="project" value="InterPro"/>
</dbReference>
<evidence type="ECO:0000313" key="6">
    <source>
        <dbReference type="Proteomes" id="UP000663828"/>
    </source>
</evidence>
<dbReference type="Gene3D" id="3.40.50.300">
    <property type="entry name" value="P-loop containing nucleotide triphosphate hydrolases"/>
    <property type="match status" value="1"/>
</dbReference>
<dbReference type="EMBL" id="CAJNOJ010000381">
    <property type="protein sequence ID" value="CAF1425564.1"/>
    <property type="molecule type" value="Genomic_DNA"/>
</dbReference>
<reference evidence="4" key="1">
    <citation type="submission" date="2021-02" db="EMBL/GenBank/DDBJ databases">
        <authorList>
            <person name="Nowell W R."/>
        </authorList>
    </citation>
    <scope>NUCLEOTIDE SEQUENCE</scope>
</reference>
<sequence length="449" mass="51198">MGGSISFLEAEKKTWIWHTLHYDENAREASRKTLATSGCFAVGKYAWLGRTSSTHCGVSFQHWFVSDGTYFIEFGSANLNIYSALVNINTLSRHEYEKIQRSECLIDENMRRRMDQIVGLSNYSLCLRNCEHVANYVLYGRWTSSQMESGGLLMSAFRDYMMSDQIRLVNTFPVDVRIRALTNKVNASGEHIYSFLQPYYVPKQVDYYLDADEPTYNVLIIGPTGAGKSHLINVIFNQVICESRISHIGVTPEIVFIRGQGDITSVSPDNKDQNNRTVVKTRRTVLVIDTIGLCDTRFTDDEIFHLIKGRVSRNFKIIHAVIVVLSTDRIISAVETNVRRVLDWLNYRSHPGRFLFVFTKAENTDAALQSELRQQAIRKLGLICTERKVIETSMPYSSVVYVGFPRAETCNEAGIEAIRRSYETLKPLLTLEHRTPPIKLTDAWSCTIL</sequence>
<evidence type="ECO:0000313" key="5">
    <source>
        <dbReference type="EMBL" id="CAF1425564.1"/>
    </source>
</evidence>
<dbReference type="Pfam" id="PF04548">
    <property type="entry name" value="AIG1"/>
    <property type="match status" value="1"/>
</dbReference>
<evidence type="ECO:0000259" key="3">
    <source>
        <dbReference type="SMART" id="SM00382"/>
    </source>
</evidence>
<evidence type="ECO:0000313" key="4">
    <source>
        <dbReference type="EMBL" id="CAF0992297.1"/>
    </source>
</evidence>
<gene>
    <name evidence="5" type="ORF">EDS130_LOCUS37834</name>
    <name evidence="4" type="ORF">XAT740_LOCUS12761</name>
</gene>
<dbReference type="InterPro" id="IPR027417">
    <property type="entry name" value="P-loop_NTPase"/>
</dbReference>
<organism evidence="4 6">
    <name type="scientific">Adineta ricciae</name>
    <name type="common">Rotifer</name>
    <dbReference type="NCBI Taxonomy" id="249248"/>
    <lineage>
        <taxon>Eukaryota</taxon>
        <taxon>Metazoa</taxon>
        <taxon>Spiralia</taxon>
        <taxon>Gnathifera</taxon>
        <taxon>Rotifera</taxon>
        <taxon>Eurotatoria</taxon>
        <taxon>Bdelloidea</taxon>
        <taxon>Adinetida</taxon>
        <taxon>Adinetidae</taxon>
        <taxon>Adineta</taxon>
    </lineage>
</organism>
<dbReference type="AlphaFoldDB" id="A0A814GBX2"/>
<comment type="similarity">
    <text evidence="1">Belongs to the TRAFAC class TrmE-Era-EngA-EngB-Septin-like GTPase superfamily. AIG1/Toc34/Toc159-like paraseptin GTPase family. IAN subfamily.</text>
</comment>